<evidence type="ECO:0000259" key="2">
    <source>
        <dbReference type="PROSITE" id="PS50025"/>
    </source>
</evidence>
<accession>A0AAD7WI22</accession>
<comment type="caution">
    <text evidence="1">Lacks conserved residue(s) required for the propagation of feature annotation.</text>
</comment>
<feature type="domain" description="Laminin G" evidence="2">
    <location>
        <begin position="394"/>
        <end position="563"/>
    </location>
</feature>
<dbReference type="PROSITE" id="PS50025">
    <property type="entry name" value="LAM_G_DOMAIN"/>
    <property type="match status" value="2"/>
</dbReference>
<protein>
    <recommendedName>
        <fullName evidence="2">Laminin G domain-containing protein</fullName>
    </recommendedName>
</protein>
<dbReference type="Gene3D" id="2.60.120.200">
    <property type="match status" value="3"/>
</dbReference>
<dbReference type="PANTHER" id="PTHR15036">
    <property type="entry name" value="PIKACHURIN-LIKE PROTEIN"/>
    <property type="match status" value="1"/>
</dbReference>
<evidence type="ECO:0000313" key="4">
    <source>
        <dbReference type="Proteomes" id="UP001221898"/>
    </source>
</evidence>
<dbReference type="EMBL" id="JAINUG010000103">
    <property type="protein sequence ID" value="KAJ8396824.1"/>
    <property type="molecule type" value="Genomic_DNA"/>
</dbReference>
<dbReference type="PANTHER" id="PTHR15036:SF85">
    <property type="entry name" value="SP2353, ISOFORM A"/>
    <property type="match status" value="1"/>
</dbReference>
<keyword evidence="4" id="KW-1185">Reference proteome</keyword>
<dbReference type="InterPro" id="IPR050372">
    <property type="entry name" value="Neurexin-related_CASP"/>
</dbReference>
<dbReference type="InterPro" id="IPR013320">
    <property type="entry name" value="ConA-like_dom_sf"/>
</dbReference>
<proteinExistence type="predicted"/>
<feature type="domain" description="Laminin G" evidence="2">
    <location>
        <begin position="570"/>
        <end position="742"/>
    </location>
</feature>
<gene>
    <name evidence="3" type="ORF">AAFF_G00014230</name>
</gene>
<comment type="caution">
    <text evidence="3">The sequence shown here is derived from an EMBL/GenBank/DDBJ whole genome shotgun (WGS) entry which is preliminary data.</text>
</comment>
<dbReference type="Pfam" id="PF06009">
    <property type="entry name" value="Laminin_II"/>
    <property type="match status" value="1"/>
</dbReference>
<dbReference type="AlphaFoldDB" id="A0AAD7WI22"/>
<dbReference type="Proteomes" id="UP001221898">
    <property type="component" value="Unassembled WGS sequence"/>
</dbReference>
<dbReference type="SUPFAM" id="SSF49899">
    <property type="entry name" value="Concanavalin A-like lectins/glucanases"/>
    <property type="match status" value="3"/>
</dbReference>
<name>A0AAD7WI22_9TELE</name>
<dbReference type="SMART" id="SM00282">
    <property type="entry name" value="LamG"/>
    <property type="match status" value="2"/>
</dbReference>
<dbReference type="GO" id="GO:0016020">
    <property type="term" value="C:membrane"/>
    <property type="evidence" value="ECO:0007669"/>
    <property type="project" value="UniProtKB-SubCell"/>
</dbReference>
<dbReference type="InterPro" id="IPR010307">
    <property type="entry name" value="Laminin_dom_II"/>
</dbReference>
<dbReference type="CDD" id="cd00110">
    <property type="entry name" value="LamG"/>
    <property type="match status" value="2"/>
</dbReference>
<sequence>MNVTAPDLNFDGFLDDVDKTVSNLTVFLPPLLERLNRTEESSLLPLSSNVTESIKRVKELIQQARDAANRIPVPVDFSGDGHVELRSPTDLEDLKAYTNIALSLQRPITPIRGNRVRARRQKPAGPGNMFVLYLGNKNSSKDYIGMALRDNVLYCVYKLGGSERQIKASAITESSPEQAFFDRVNFRRDNIINPPFKGCMTNIKLGSDIVKFEEELGVGRGCSSQLLAIRESTFSVGGSLSALPRGFELTGNVTVSLGFRSTQNEAVLLRNSQGGSSIVACAFFRLEMRVDEEDMGQAQSPSSLVPAPGQDILLGTAFQGCLTNLYMRRPNALYQPEDLSAFNSSGDVFLGFCVAERPPQALLIKRDHGRSVGKGDVWQGDGVSGCSLPSPVKYAHHLGGPTSHLSYNITPQVLNHRPHFSLAFRTRSADGMLLFVCSKPGHSHVVLYLSKGNIKLAVGGNQPIVHKEKYNDDKWHKVMFSLEMNTFHLVVDDLRAMDGVLLSTNGSSLDLKPPVYLGSVPQSTYTESQTIFPRESLVGCVRNFKMNSQRIEEPSANHRAPPCFNGNREGGAYFSGNGGYVVLEYSNLGVGFHLEFEVQPRNLTGILLHIGDPHRPHLTLFMQKGEVVLQLSGAAGESSMSVAQRGLCDGLFHRVTVDRRNNHVQLAVDKKSEGTRVPNSTFFGITAGHHLYAGGVPGTLQHKKLPIKSSFIGCIRNLRINRKPLSFGEASQVFGPVNLQECPVS</sequence>
<evidence type="ECO:0000313" key="3">
    <source>
        <dbReference type="EMBL" id="KAJ8396824.1"/>
    </source>
</evidence>
<evidence type="ECO:0000256" key="1">
    <source>
        <dbReference type="PROSITE-ProRule" id="PRU00122"/>
    </source>
</evidence>
<organism evidence="3 4">
    <name type="scientific">Aldrovandia affinis</name>
    <dbReference type="NCBI Taxonomy" id="143900"/>
    <lineage>
        <taxon>Eukaryota</taxon>
        <taxon>Metazoa</taxon>
        <taxon>Chordata</taxon>
        <taxon>Craniata</taxon>
        <taxon>Vertebrata</taxon>
        <taxon>Euteleostomi</taxon>
        <taxon>Actinopterygii</taxon>
        <taxon>Neopterygii</taxon>
        <taxon>Teleostei</taxon>
        <taxon>Notacanthiformes</taxon>
        <taxon>Halosauridae</taxon>
        <taxon>Aldrovandia</taxon>
    </lineage>
</organism>
<reference evidence="3" key="1">
    <citation type="journal article" date="2023" name="Science">
        <title>Genome structures resolve the early diversification of teleost fishes.</title>
        <authorList>
            <person name="Parey E."/>
            <person name="Louis A."/>
            <person name="Montfort J."/>
            <person name="Bouchez O."/>
            <person name="Roques C."/>
            <person name="Iampietro C."/>
            <person name="Lluch J."/>
            <person name="Castinel A."/>
            <person name="Donnadieu C."/>
            <person name="Desvignes T."/>
            <person name="Floi Bucao C."/>
            <person name="Jouanno E."/>
            <person name="Wen M."/>
            <person name="Mejri S."/>
            <person name="Dirks R."/>
            <person name="Jansen H."/>
            <person name="Henkel C."/>
            <person name="Chen W.J."/>
            <person name="Zahm M."/>
            <person name="Cabau C."/>
            <person name="Klopp C."/>
            <person name="Thompson A.W."/>
            <person name="Robinson-Rechavi M."/>
            <person name="Braasch I."/>
            <person name="Lecointre G."/>
            <person name="Bobe J."/>
            <person name="Postlethwait J.H."/>
            <person name="Berthelot C."/>
            <person name="Roest Crollius H."/>
            <person name="Guiguen Y."/>
        </authorList>
    </citation>
    <scope>NUCLEOTIDE SEQUENCE</scope>
    <source>
        <strain evidence="3">NC1722</strain>
    </source>
</reference>
<dbReference type="InterPro" id="IPR001791">
    <property type="entry name" value="Laminin_G"/>
</dbReference>
<dbReference type="GO" id="GO:0007155">
    <property type="term" value="P:cell adhesion"/>
    <property type="evidence" value="ECO:0007669"/>
    <property type="project" value="InterPro"/>
</dbReference>
<dbReference type="Pfam" id="PF02210">
    <property type="entry name" value="Laminin_G_2"/>
    <property type="match status" value="2"/>
</dbReference>